<keyword evidence="5" id="KW-0788">Thiol protease</keyword>
<proteinExistence type="inferred from homology"/>
<organism evidence="7 8">
    <name type="scientific">Halomonas hydrothermalis</name>
    <dbReference type="NCBI Taxonomy" id="115561"/>
    <lineage>
        <taxon>Bacteria</taxon>
        <taxon>Pseudomonadati</taxon>
        <taxon>Pseudomonadota</taxon>
        <taxon>Gammaproteobacteria</taxon>
        <taxon>Oceanospirillales</taxon>
        <taxon>Halomonadaceae</taxon>
        <taxon>Halomonas</taxon>
    </lineage>
</organism>
<dbReference type="PANTHER" id="PTHR47360:SF1">
    <property type="entry name" value="ENDOPEPTIDASE NLPC-RELATED"/>
    <property type="match status" value="1"/>
</dbReference>
<accession>A0A6F8U1W8</accession>
<reference evidence="7 8" key="1">
    <citation type="submission" date="2020-03" db="EMBL/GenBank/DDBJ databases">
        <title>Complete Genome Sequence of Halomonas hydrothermalis Strain Slthf2, Halophilic Bacterium Isolated from Deep-Sea Hydrothermal-Vent Environments.</title>
        <authorList>
            <person name="Takeyama N."/>
            <person name="Huang M."/>
            <person name="Sato K."/>
            <person name="Galipon J."/>
            <person name="Arakawa K."/>
        </authorList>
    </citation>
    <scope>NUCLEOTIDE SEQUENCE [LARGE SCALE GENOMIC DNA]</scope>
    <source>
        <strain evidence="7 8">Slthf2</strain>
    </source>
</reference>
<dbReference type="InterPro" id="IPR038765">
    <property type="entry name" value="Papain-like_cys_pep_sf"/>
</dbReference>
<keyword evidence="3" id="KW-0732">Signal</keyword>
<dbReference type="AlphaFoldDB" id="A0A6F8U1W8"/>
<evidence type="ECO:0000256" key="4">
    <source>
        <dbReference type="ARBA" id="ARBA00022801"/>
    </source>
</evidence>
<evidence type="ECO:0000256" key="1">
    <source>
        <dbReference type="ARBA" id="ARBA00007074"/>
    </source>
</evidence>
<dbReference type="PROSITE" id="PS51935">
    <property type="entry name" value="NLPC_P60"/>
    <property type="match status" value="1"/>
</dbReference>
<dbReference type="RefSeq" id="WP_172420258.1">
    <property type="nucleotide sequence ID" value="NZ_AP022843.1"/>
</dbReference>
<dbReference type="SUPFAM" id="SSF54001">
    <property type="entry name" value="Cysteine proteinases"/>
    <property type="match status" value="1"/>
</dbReference>
<evidence type="ECO:0000256" key="2">
    <source>
        <dbReference type="ARBA" id="ARBA00022670"/>
    </source>
</evidence>
<comment type="similarity">
    <text evidence="1">Belongs to the peptidase C40 family.</text>
</comment>
<evidence type="ECO:0000313" key="7">
    <source>
        <dbReference type="EMBL" id="BCB07161.1"/>
    </source>
</evidence>
<dbReference type="InterPro" id="IPR052062">
    <property type="entry name" value="Murein_DD/LD_carboxypeptidase"/>
</dbReference>
<dbReference type="GO" id="GO:0008234">
    <property type="term" value="F:cysteine-type peptidase activity"/>
    <property type="evidence" value="ECO:0007669"/>
    <property type="project" value="UniProtKB-KW"/>
</dbReference>
<evidence type="ECO:0000256" key="5">
    <source>
        <dbReference type="ARBA" id="ARBA00022807"/>
    </source>
</evidence>
<keyword evidence="4" id="KW-0378">Hydrolase</keyword>
<keyword evidence="2" id="KW-0645">Protease</keyword>
<dbReference type="EMBL" id="AP022843">
    <property type="protein sequence ID" value="BCB07161.1"/>
    <property type="molecule type" value="Genomic_DNA"/>
</dbReference>
<keyword evidence="8" id="KW-1185">Reference proteome</keyword>
<protein>
    <recommendedName>
        <fullName evidence="6">NlpC/P60 domain-containing protein</fullName>
    </recommendedName>
</protein>
<gene>
    <name evidence="7" type="ORF">HHSLTHF2_10510</name>
</gene>
<name>A0A6F8U1W8_9GAMM</name>
<dbReference type="GO" id="GO:0006508">
    <property type="term" value="P:proteolysis"/>
    <property type="evidence" value="ECO:0007669"/>
    <property type="project" value="UniProtKB-KW"/>
</dbReference>
<dbReference type="PANTHER" id="PTHR47360">
    <property type="entry name" value="MUREIN DD-ENDOPEPTIDASE MEPS/MUREIN LD-CARBOXYPEPTIDASE"/>
    <property type="match status" value="1"/>
</dbReference>
<dbReference type="Pfam" id="PF00877">
    <property type="entry name" value="NLPC_P60"/>
    <property type="match status" value="1"/>
</dbReference>
<dbReference type="Gene3D" id="3.90.1720.10">
    <property type="entry name" value="endopeptidase domain like (from Nostoc punctiforme)"/>
    <property type="match status" value="1"/>
</dbReference>
<dbReference type="Proteomes" id="UP000502259">
    <property type="component" value="Chromosome"/>
</dbReference>
<sequence>MVASPHPAVTAVRVVSVCAVVAVLTGCAGTASRQGMEPPENYFSMALPGLAEGENLAMSPVSNATGQLRSLQTPPPTIIRQALLEQHQRWAGTPYRIGGTSEQGIDCSALVRNVFLDTFNLELPRTTGDQVHEGRPIDRQELQAGDLVFFRPPGQYNHVGIYVGDGRFLHASSSKGVMISRLDNSYWQRYYWQARRALEPTNLAQLSNRYMP</sequence>
<dbReference type="InterPro" id="IPR000064">
    <property type="entry name" value="NLP_P60_dom"/>
</dbReference>
<feature type="domain" description="NlpC/P60" evidence="6">
    <location>
        <begin position="77"/>
        <end position="198"/>
    </location>
</feature>
<evidence type="ECO:0000256" key="3">
    <source>
        <dbReference type="ARBA" id="ARBA00022729"/>
    </source>
</evidence>
<evidence type="ECO:0000259" key="6">
    <source>
        <dbReference type="PROSITE" id="PS51935"/>
    </source>
</evidence>
<evidence type="ECO:0000313" key="8">
    <source>
        <dbReference type="Proteomes" id="UP000502259"/>
    </source>
</evidence>